<proteinExistence type="predicted"/>
<name>A0A5N5W4V4_STRMB</name>
<feature type="transmembrane region" description="Helical" evidence="2">
    <location>
        <begin position="341"/>
        <end position="359"/>
    </location>
</feature>
<feature type="transmembrane region" description="Helical" evidence="2">
    <location>
        <begin position="304"/>
        <end position="321"/>
    </location>
</feature>
<evidence type="ECO:0000313" key="3">
    <source>
        <dbReference type="EMBL" id="KAB7840008.1"/>
    </source>
</evidence>
<accession>A0A5N5W4V4</accession>
<gene>
    <name evidence="3" type="ORF">FRZ00_21100</name>
</gene>
<dbReference type="Proteomes" id="UP000327000">
    <property type="component" value="Unassembled WGS sequence"/>
</dbReference>
<evidence type="ECO:0000256" key="1">
    <source>
        <dbReference type="SAM" id="MobiDB-lite"/>
    </source>
</evidence>
<dbReference type="EMBL" id="VOKX01000069">
    <property type="protein sequence ID" value="KAB7840008.1"/>
    <property type="molecule type" value="Genomic_DNA"/>
</dbReference>
<keyword evidence="2" id="KW-0812">Transmembrane</keyword>
<keyword evidence="2" id="KW-1133">Transmembrane helix</keyword>
<feature type="transmembrane region" description="Helical" evidence="2">
    <location>
        <begin position="114"/>
        <end position="147"/>
    </location>
</feature>
<keyword evidence="2" id="KW-0472">Membrane</keyword>
<feature type="transmembrane region" description="Helical" evidence="2">
    <location>
        <begin position="167"/>
        <end position="187"/>
    </location>
</feature>
<organism evidence="3 4">
    <name type="scientific">Streptomyces mobaraensis</name>
    <name type="common">Streptoverticillium mobaraense</name>
    <dbReference type="NCBI Taxonomy" id="35621"/>
    <lineage>
        <taxon>Bacteria</taxon>
        <taxon>Bacillati</taxon>
        <taxon>Actinomycetota</taxon>
        <taxon>Actinomycetes</taxon>
        <taxon>Kitasatosporales</taxon>
        <taxon>Streptomycetaceae</taxon>
        <taxon>Streptomyces</taxon>
    </lineage>
</organism>
<reference evidence="3 4" key="1">
    <citation type="journal article" date="2019" name="Microb. Cell Fact.">
        <title>Exploring novel herbicidin analogues by transcriptional regulator overexpression and MS/MS molecular networking.</title>
        <authorList>
            <person name="Shi Y."/>
            <person name="Gu R."/>
            <person name="Li Y."/>
            <person name="Wang X."/>
            <person name="Ren W."/>
            <person name="Li X."/>
            <person name="Wang L."/>
            <person name="Xie Y."/>
            <person name="Hong B."/>
        </authorList>
    </citation>
    <scope>NUCLEOTIDE SEQUENCE [LARGE SCALE GENOMIC DNA]</scope>
    <source>
        <strain evidence="3 4">US-43</strain>
    </source>
</reference>
<feature type="transmembrane region" description="Helical" evidence="2">
    <location>
        <begin position="82"/>
        <end position="102"/>
    </location>
</feature>
<protein>
    <submittedName>
        <fullName evidence="3">NYN domain-containing protein</fullName>
    </submittedName>
</protein>
<evidence type="ECO:0000313" key="4">
    <source>
        <dbReference type="Proteomes" id="UP000327000"/>
    </source>
</evidence>
<keyword evidence="4" id="KW-1185">Reference proteome</keyword>
<feature type="region of interest" description="Disordered" evidence="1">
    <location>
        <begin position="1"/>
        <end position="25"/>
    </location>
</feature>
<feature type="transmembrane region" description="Helical" evidence="2">
    <location>
        <begin position="220"/>
        <end position="241"/>
    </location>
</feature>
<sequence length="371" mass="39872">MSAQVTTEEPVREGVTPPSPGAPRDRWRSRWPVWSGCLAALWSLLYGAAGLYWAAGGAGYPFAKVADDRSSASLLEPSRAEIVGPVIAAVGAAGVVAGVLMARGVGKGRARTWLLAYGWISACAMAFAVPDYSLLGLLVFAPLLVVFAFTGVPGPQDGVGDVLYWHRGNLIIIFVGGLLWAAATLAYQWRTANRCTACGRAPHGAARWTTPEATRRWGRWAVYIAALSSIPYDFTRLAWYFGWPLGITRPFLEDMQNTPGMLEIGLGLGLLSTAGGFLTHGLISRWGEVWPRWVWWKAGKRIHPLTAVVPATTVALVLVPGGLMNARHVTAEMWGANGPGILWTVWGLALGAATLAYHLRRRGACARCGRA</sequence>
<comment type="caution">
    <text evidence="3">The sequence shown here is derived from an EMBL/GenBank/DDBJ whole genome shotgun (WGS) entry which is preliminary data.</text>
</comment>
<feature type="transmembrane region" description="Helical" evidence="2">
    <location>
        <begin position="33"/>
        <end position="55"/>
    </location>
</feature>
<evidence type="ECO:0000256" key="2">
    <source>
        <dbReference type="SAM" id="Phobius"/>
    </source>
</evidence>
<dbReference type="RefSeq" id="WP_152264556.1">
    <property type="nucleotide sequence ID" value="NZ_JBFADJ010000010.1"/>
</dbReference>
<dbReference type="AlphaFoldDB" id="A0A5N5W4V4"/>
<dbReference type="OrthoDB" id="2717873at2"/>
<feature type="transmembrane region" description="Helical" evidence="2">
    <location>
        <begin position="261"/>
        <end position="283"/>
    </location>
</feature>